<dbReference type="EMBL" id="JACHJT010000002">
    <property type="protein sequence ID" value="MBB4935372.1"/>
    <property type="molecule type" value="Genomic_DNA"/>
</dbReference>
<dbReference type="PANTHER" id="PTHR47894:SF1">
    <property type="entry name" value="HTH-TYPE TRANSCRIPTIONAL REGULATOR VQSM"/>
    <property type="match status" value="1"/>
</dbReference>
<name>A0A7W7RNP9_9ACTN</name>
<dbReference type="SUPFAM" id="SSF46689">
    <property type="entry name" value="Homeodomain-like"/>
    <property type="match status" value="1"/>
</dbReference>
<accession>A0A7W7RNP9</accession>
<dbReference type="AlphaFoldDB" id="A0A7W7RNP9"/>
<evidence type="ECO:0000256" key="3">
    <source>
        <dbReference type="ARBA" id="ARBA00023163"/>
    </source>
</evidence>
<keyword evidence="1" id="KW-0805">Transcription regulation</keyword>
<dbReference type="GO" id="GO:0003700">
    <property type="term" value="F:DNA-binding transcription factor activity"/>
    <property type="evidence" value="ECO:0007669"/>
    <property type="project" value="InterPro"/>
</dbReference>
<proteinExistence type="predicted"/>
<organism evidence="5 6">
    <name type="scientific">Lipingzhangella halophila</name>
    <dbReference type="NCBI Taxonomy" id="1783352"/>
    <lineage>
        <taxon>Bacteria</taxon>
        <taxon>Bacillati</taxon>
        <taxon>Actinomycetota</taxon>
        <taxon>Actinomycetes</taxon>
        <taxon>Streptosporangiales</taxon>
        <taxon>Nocardiopsidaceae</taxon>
        <taxon>Lipingzhangella</taxon>
    </lineage>
</organism>
<dbReference type="SMART" id="SM00342">
    <property type="entry name" value="HTH_ARAC"/>
    <property type="match status" value="1"/>
</dbReference>
<evidence type="ECO:0000256" key="2">
    <source>
        <dbReference type="ARBA" id="ARBA00023125"/>
    </source>
</evidence>
<dbReference type="PANTHER" id="PTHR47894">
    <property type="entry name" value="HTH-TYPE TRANSCRIPTIONAL REGULATOR GADX"/>
    <property type="match status" value="1"/>
</dbReference>
<dbReference type="Pfam" id="PF12625">
    <property type="entry name" value="Arabinose_bd"/>
    <property type="match status" value="1"/>
</dbReference>
<evidence type="ECO:0000313" key="6">
    <source>
        <dbReference type="Proteomes" id="UP000523007"/>
    </source>
</evidence>
<comment type="caution">
    <text evidence="5">The sequence shown here is derived from an EMBL/GenBank/DDBJ whole genome shotgun (WGS) entry which is preliminary data.</text>
</comment>
<dbReference type="InterPro" id="IPR032687">
    <property type="entry name" value="AraC-type_N"/>
</dbReference>
<gene>
    <name evidence="5" type="ORF">F4561_006266</name>
</gene>
<keyword evidence="6" id="KW-1185">Reference proteome</keyword>
<dbReference type="Proteomes" id="UP000523007">
    <property type="component" value="Unassembled WGS sequence"/>
</dbReference>
<evidence type="ECO:0000259" key="4">
    <source>
        <dbReference type="PROSITE" id="PS01124"/>
    </source>
</evidence>
<dbReference type="PROSITE" id="PS01124">
    <property type="entry name" value="HTH_ARAC_FAMILY_2"/>
    <property type="match status" value="1"/>
</dbReference>
<evidence type="ECO:0000313" key="5">
    <source>
        <dbReference type="EMBL" id="MBB4935372.1"/>
    </source>
</evidence>
<dbReference type="InterPro" id="IPR009057">
    <property type="entry name" value="Homeodomain-like_sf"/>
</dbReference>
<dbReference type="InterPro" id="IPR018060">
    <property type="entry name" value="HTH_AraC"/>
</dbReference>
<dbReference type="GO" id="GO:0000976">
    <property type="term" value="F:transcription cis-regulatory region binding"/>
    <property type="evidence" value="ECO:0007669"/>
    <property type="project" value="TreeGrafter"/>
</dbReference>
<reference evidence="5 6" key="1">
    <citation type="submission" date="2020-08" db="EMBL/GenBank/DDBJ databases">
        <title>Sequencing the genomes of 1000 actinobacteria strains.</title>
        <authorList>
            <person name="Klenk H.-P."/>
        </authorList>
    </citation>
    <scope>NUCLEOTIDE SEQUENCE [LARGE SCALE GENOMIC DNA]</scope>
    <source>
        <strain evidence="5 6">DSM 102030</strain>
    </source>
</reference>
<feature type="domain" description="HTH araC/xylS-type" evidence="4">
    <location>
        <begin position="237"/>
        <end position="335"/>
    </location>
</feature>
<keyword evidence="3" id="KW-0804">Transcription</keyword>
<dbReference type="Pfam" id="PF12833">
    <property type="entry name" value="HTH_18"/>
    <property type="match status" value="1"/>
</dbReference>
<dbReference type="Gene3D" id="1.10.10.60">
    <property type="entry name" value="Homeodomain-like"/>
    <property type="match status" value="1"/>
</dbReference>
<keyword evidence="2 5" id="KW-0238">DNA-binding</keyword>
<evidence type="ECO:0000256" key="1">
    <source>
        <dbReference type="ARBA" id="ARBA00023015"/>
    </source>
</evidence>
<dbReference type="RefSeq" id="WP_184585112.1">
    <property type="nucleotide sequence ID" value="NZ_JACHJT010000002.1"/>
</dbReference>
<protein>
    <submittedName>
        <fullName evidence="5">AraC-like DNA-binding protein</fullName>
    </submittedName>
</protein>
<sequence>MVDGTVSTHLARLVRDVALTLGVQSEEVARLAGLDDRTLDDDLNRVPMATLGRLWELLAWAAPGAGAGLRVAEAARLGCLSTWDYLVTNGSTLSEAFRESVPYHWVVTDVSEQFEVVDDSGPLTVRYQSMVDENEAAAAIHEYVLAYYLERARQATGQHITPTGVTFAHEAPRRHRSLADAFGTDRIEFGSPANTITFPAADAQAPLPRADTHLATLLRSHADLLLTASRAVPQWHDQFREMLSTAVAQDTVSLDTVAARLATSPRTLQRRLAEHGTNWQDEVDAVRYEQAQRMLRDDGLTVGAIAARLGFTDDRALRKAFQRWSGTSPASFRRALQT</sequence>
<dbReference type="GO" id="GO:0005829">
    <property type="term" value="C:cytosol"/>
    <property type="evidence" value="ECO:0007669"/>
    <property type="project" value="TreeGrafter"/>
</dbReference>